<protein>
    <recommendedName>
        <fullName evidence="5 9">Imidazoleglycerol-phosphate dehydratase</fullName>
        <ecNumber evidence="4 9">4.2.1.19</ecNumber>
    </recommendedName>
</protein>
<dbReference type="InterPro" id="IPR020568">
    <property type="entry name" value="Ribosomal_Su5_D2-typ_SF"/>
</dbReference>
<name>A0AAU9VUG5_9CNID</name>
<evidence type="ECO:0000256" key="6">
    <source>
        <dbReference type="ARBA" id="ARBA00022605"/>
    </source>
</evidence>
<dbReference type="GO" id="GO:0000105">
    <property type="term" value="P:L-histidine biosynthetic process"/>
    <property type="evidence" value="ECO:0007669"/>
    <property type="project" value="UniProtKB-KW"/>
</dbReference>
<dbReference type="SUPFAM" id="SSF54211">
    <property type="entry name" value="Ribosomal protein S5 domain 2-like"/>
    <property type="match status" value="2"/>
</dbReference>
<dbReference type="FunFam" id="3.30.230.40:FF:000003">
    <property type="entry name" value="Imidazoleglycerol-phosphate dehydratase HisB"/>
    <property type="match status" value="1"/>
</dbReference>
<dbReference type="PANTHER" id="PTHR23133:SF2">
    <property type="entry name" value="IMIDAZOLEGLYCEROL-PHOSPHATE DEHYDRATASE"/>
    <property type="match status" value="1"/>
</dbReference>
<dbReference type="PANTHER" id="PTHR23133">
    <property type="entry name" value="IMIDAZOLEGLYCEROL-PHOSPHATE DEHYDRATASE HIS7"/>
    <property type="match status" value="1"/>
</dbReference>
<proteinExistence type="inferred from homology"/>
<dbReference type="EC" id="4.2.1.19" evidence="4 9"/>
<evidence type="ECO:0000256" key="7">
    <source>
        <dbReference type="ARBA" id="ARBA00023102"/>
    </source>
</evidence>
<dbReference type="GO" id="GO:0004424">
    <property type="term" value="F:imidazoleglycerol-phosphate dehydratase activity"/>
    <property type="evidence" value="ECO:0007669"/>
    <property type="project" value="UniProtKB-EC"/>
</dbReference>
<evidence type="ECO:0000313" key="11">
    <source>
        <dbReference type="Proteomes" id="UP001159428"/>
    </source>
</evidence>
<dbReference type="InterPro" id="IPR000807">
    <property type="entry name" value="ImidazoleglycerolP_deHydtase"/>
</dbReference>
<dbReference type="Pfam" id="PF00475">
    <property type="entry name" value="IGPD"/>
    <property type="match status" value="1"/>
</dbReference>
<dbReference type="CDD" id="cd07914">
    <property type="entry name" value="IGPD"/>
    <property type="match status" value="1"/>
</dbReference>
<organism evidence="10 11">
    <name type="scientific">Pocillopora meandrina</name>
    <dbReference type="NCBI Taxonomy" id="46732"/>
    <lineage>
        <taxon>Eukaryota</taxon>
        <taxon>Metazoa</taxon>
        <taxon>Cnidaria</taxon>
        <taxon>Anthozoa</taxon>
        <taxon>Hexacorallia</taxon>
        <taxon>Scleractinia</taxon>
        <taxon>Astrocoeniina</taxon>
        <taxon>Pocilloporidae</taxon>
        <taxon>Pocillopora</taxon>
    </lineage>
</organism>
<evidence type="ECO:0000256" key="1">
    <source>
        <dbReference type="ARBA" id="ARBA00001723"/>
    </source>
</evidence>
<comment type="pathway">
    <text evidence="2 9">Amino-acid biosynthesis; L-histidine biosynthesis; L-histidine from 5-phospho-alpha-D-ribose 1-diphosphate: step 6/9.</text>
</comment>
<gene>
    <name evidence="10" type="ORF">PMEA_00021564</name>
</gene>
<keyword evidence="8 9" id="KW-0456">Lyase</keyword>
<evidence type="ECO:0000256" key="8">
    <source>
        <dbReference type="ARBA" id="ARBA00023239"/>
    </source>
</evidence>
<dbReference type="Gene3D" id="3.30.230.40">
    <property type="entry name" value="Imidazole glycerol phosphate dehydratase, domain 1"/>
    <property type="match status" value="2"/>
</dbReference>
<dbReference type="PROSITE" id="PS00954">
    <property type="entry name" value="IGP_DEHYDRATASE_1"/>
    <property type="match status" value="1"/>
</dbReference>
<evidence type="ECO:0000256" key="3">
    <source>
        <dbReference type="ARBA" id="ARBA00007481"/>
    </source>
</evidence>
<accession>A0AAU9VUG5</accession>
<dbReference type="Proteomes" id="UP001159428">
    <property type="component" value="Unassembled WGS sequence"/>
</dbReference>
<dbReference type="NCBIfam" id="NF002111">
    <property type="entry name" value="PRK00951.2-1"/>
    <property type="match status" value="1"/>
</dbReference>
<evidence type="ECO:0000256" key="2">
    <source>
        <dbReference type="ARBA" id="ARBA00005047"/>
    </source>
</evidence>
<dbReference type="FunFam" id="3.30.230.40:FF:000001">
    <property type="entry name" value="Imidazoleglycerol-phosphate dehydratase HisB"/>
    <property type="match status" value="1"/>
</dbReference>
<comment type="catalytic activity">
    <reaction evidence="1 9">
        <text>D-erythro-1-(imidazol-4-yl)glycerol 3-phosphate = 3-(imidazol-4-yl)-2-oxopropyl phosphate + H2O</text>
        <dbReference type="Rhea" id="RHEA:11040"/>
        <dbReference type="ChEBI" id="CHEBI:15377"/>
        <dbReference type="ChEBI" id="CHEBI:57766"/>
        <dbReference type="ChEBI" id="CHEBI:58278"/>
        <dbReference type="EC" id="4.2.1.19"/>
    </reaction>
</comment>
<dbReference type="EMBL" id="CALNXJ010000004">
    <property type="protein sequence ID" value="CAH3038188.1"/>
    <property type="molecule type" value="Genomic_DNA"/>
</dbReference>
<dbReference type="NCBIfam" id="NF002114">
    <property type="entry name" value="PRK00951.2-4"/>
    <property type="match status" value="1"/>
</dbReference>
<dbReference type="HAMAP" id="MF_00076">
    <property type="entry name" value="HisB"/>
    <property type="match status" value="1"/>
</dbReference>
<evidence type="ECO:0000256" key="4">
    <source>
        <dbReference type="ARBA" id="ARBA00012075"/>
    </source>
</evidence>
<keyword evidence="7 9" id="KW-0368">Histidine biosynthesis</keyword>
<keyword evidence="6" id="KW-0028">Amino-acid biosynthesis</keyword>
<sequence length="200" mass="21582">MADEGSLKPRRATVERKTKETDISLSVNIDGSGVSEISTGIGFLDHMLTALSKHGRMDLTLSCKGDLHVDDHHSVEDCGIVLGQAVKAALGDLRGITRYGYAYAPLDESLSRAVVDISGRPFADVNLNLQRERIGNLSCEMLPHFLSSFATSAAITLHVDVLKGENDHHRAESAFKALALALRTAFKREGTDIPSTKGVL</sequence>
<dbReference type="InterPro" id="IPR038494">
    <property type="entry name" value="IGPD_sf"/>
</dbReference>
<dbReference type="InterPro" id="IPR020565">
    <property type="entry name" value="ImidazoleglycerP_deHydtase_CS"/>
</dbReference>
<keyword evidence="11" id="KW-1185">Reference proteome</keyword>
<comment type="caution">
    <text evidence="10">The sequence shown here is derived from an EMBL/GenBank/DDBJ whole genome shotgun (WGS) entry which is preliminary data.</text>
</comment>
<evidence type="ECO:0000256" key="9">
    <source>
        <dbReference type="RuleBase" id="RU000598"/>
    </source>
</evidence>
<evidence type="ECO:0000256" key="5">
    <source>
        <dbReference type="ARBA" id="ARBA00016664"/>
    </source>
</evidence>
<dbReference type="PROSITE" id="PS00955">
    <property type="entry name" value="IGP_DEHYDRATASE_2"/>
    <property type="match status" value="1"/>
</dbReference>
<comment type="similarity">
    <text evidence="3 9">Belongs to the imidazoleglycerol-phosphate dehydratase family.</text>
</comment>
<evidence type="ECO:0000313" key="10">
    <source>
        <dbReference type="EMBL" id="CAH3038188.1"/>
    </source>
</evidence>
<dbReference type="AlphaFoldDB" id="A0AAU9VUG5"/>
<reference evidence="10 11" key="1">
    <citation type="submission" date="2022-05" db="EMBL/GenBank/DDBJ databases">
        <authorList>
            <consortium name="Genoscope - CEA"/>
            <person name="William W."/>
        </authorList>
    </citation>
    <scope>NUCLEOTIDE SEQUENCE [LARGE SCALE GENOMIC DNA]</scope>
</reference>